<proteinExistence type="inferred from homology"/>
<dbReference type="InterPro" id="IPR036259">
    <property type="entry name" value="MFS_trans_sf"/>
</dbReference>
<evidence type="ECO:0000313" key="12">
    <source>
        <dbReference type="Proteomes" id="UP001182556"/>
    </source>
</evidence>
<feature type="transmembrane region" description="Helical" evidence="9">
    <location>
        <begin position="239"/>
        <end position="259"/>
    </location>
</feature>
<evidence type="ECO:0000256" key="8">
    <source>
        <dbReference type="SAM" id="MobiDB-lite"/>
    </source>
</evidence>
<dbReference type="EMBL" id="JAODAN010000001">
    <property type="protein sequence ID" value="KAK1927427.1"/>
    <property type="molecule type" value="Genomic_DNA"/>
</dbReference>
<keyword evidence="6 9" id="KW-0472">Membrane</keyword>
<organism evidence="11 12">
    <name type="scientific">Papiliotrema laurentii</name>
    <name type="common">Cryptococcus laurentii</name>
    <dbReference type="NCBI Taxonomy" id="5418"/>
    <lineage>
        <taxon>Eukaryota</taxon>
        <taxon>Fungi</taxon>
        <taxon>Dikarya</taxon>
        <taxon>Basidiomycota</taxon>
        <taxon>Agaricomycotina</taxon>
        <taxon>Tremellomycetes</taxon>
        <taxon>Tremellales</taxon>
        <taxon>Rhynchogastremaceae</taxon>
        <taxon>Papiliotrema</taxon>
    </lineage>
</organism>
<feature type="transmembrane region" description="Helical" evidence="9">
    <location>
        <begin position="88"/>
        <end position="112"/>
    </location>
</feature>
<evidence type="ECO:0000256" key="1">
    <source>
        <dbReference type="ARBA" id="ARBA00004651"/>
    </source>
</evidence>
<dbReference type="InterPro" id="IPR020846">
    <property type="entry name" value="MFS_dom"/>
</dbReference>
<feature type="transmembrane region" description="Helical" evidence="9">
    <location>
        <begin position="124"/>
        <end position="143"/>
    </location>
</feature>
<evidence type="ECO:0000256" key="5">
    <source>
        <dbReference type="ARBA" id="ARBA00022989"/>
    </source>
</evidence>
<feature type="transmembrane region" description="Helical" evidence="9">
    <location>
        <begin position="155"/>
        <end position="174"/>
    </location>
</feature>
<keyword evidence="2" id="KW-0813">Transport</keyword>
<dbReference type="AlphaFoldDB" id="A0AAD9L9E3"/>
<dbReference type="GO" id="GO:0005886">
    <property type="term" value="C:plasma membrane"/>
    <property type="evidence" value="ECO:0007669"/>
    <property type="project" value="UniProtKB-SubCell"/>
</dbReference>
<evidence type="ECO:0000256" key="6">
    <source>
        <dbReference type="ARBA" id="ARBA00023136"/>
    </source>
</evidence>
<dbReference type="PANTHER" id="PTHR23502">
    <property type="entry name" value="MAJOR FACILITATOR SUPERFAMILY"/>
    <property type="match status" value="1"/>
</dbReference>
<name>A0AAD9L9E3_PAPLA</name>
<comment type="subcellular location">
    <subcellularLocation>
        <location evidence="1">Cell membrane</location>
        <topology evidence="1">Multi-pass membrane protein</topology>
    </subcellularLocation>
</comment>
<keyword evidence="5 9" id="KW-1133">Transmembrane helix</keyword>
<feature type="transmembrane region" description="Helical" evidence="9">
    <location>
        <begin position="330"/>
        <end position="356"/>
    </location>
</feature>
<accession>A0AAD9L9E3</accession>
<keyword evidence="12" id="KW-1185">Reference proteome</keyword>
<feature type="transmembrane region" description="Helical" evidence="9">
    <location>
        <begin position="376"/>
        <end position="397"/>
    </location>
</feature>
<feature type="transmembrane region" description="Helical" evidence="9">
    <location>
        <begin position="512"/>
        <end position="532"/>
    </location>
</feature>
<feature type="transmembrane region" description="Helical" evidence="9">
    <location>
        <begin position="446"/>
        <end position="466"/>
    </location>
</feature>
<evidence type="ECO:0000256" key="3">
    <source>
        <dbReference type="ARBA" id="ARBA00022475"/>
    </source>
</evidence>
<feature type="transmembrane region" description="Helical" evidence="9">
    <location>
        <begin position="478"/>
        <end position="500"/>
    </location>
</feature>
<evidence type="ECO:0000256" key="2">
    <source>
        <dbReference type="ARBA" id="ARBA00022448"/>
    </source>
</evidence>
<gene>
    <name evidence="11" type="ORF">DB88DRAFT_515492</name>
</gene>
<feature type="compositionally biased region" description="Polar residues" evidence="8">
    <location>
        <begin position="29"/>
        <end position="38"/>
    </location>
</feature>
<evidence type="ECO:0000259" key="10">
    <source>
        <dbReference type="PROSITE" id="PS50850"/>
    </source>
</evidence>
<feature type="transmembrane region" description="Helical" evidence="9">
    <location>
        <begin position="214"/>
        <end position="233"/>
    </location>
</feature>
<keyword evidence="3" id="KW-1003">Cell membrane</keyword>
<dbReference type="GO" id="GO:0022857">
    <property type="term" value="F:transmembrane transporter activity"/>
    <property type="evidence" value="ECO:0007669"/>
    <property type="project" value="InterPro"/>
</dbReference>
<dbReference type="Gene3D" id="1.20.1250.20">
    <property type="entry name" value="MFS general substrate transporter like domains"/>
    <property type="match status" value="1"/>
</dbReference>
<comment type="caution">
    <text evidence="11">The sequence shown here is derived from an EMBL/GenBank/DDBJ whole genome shotgun (WGS) entry which is preliminary data.</text>
</comment>
<dbReference type="Pfam" id="PF07690">
    <property type="entry name" value="MFS_1"/>
    <property type="match status" value="1"/>
</dbReference>
<dbReference type="Proteomes" id="UP001182556">
    <property type="component" value="Unassembled WGS sequence"/>
</dbReference>
<feature type="transmembrane region" description="Helical" evidence="9">
    <location>
        <begin position="417"/>
        <end position="440"/>
    </location>
</feature>
<evidence type="ECO:0000256" key="7">
    <source>
        <dbReference type="ARBA" id="ARBA00038459"/>
    </source>
</evidence>
<evidence type="ECO:0000256" key="9">
    <source>
        <dbReference type="SAM" id="Phobius"/>
    </source>
</evidence>
<feature type="domain" description="Major facilitator superfamily (MFS) profile" evidence="10">
    <location>
        <begin position="88"/>
        <end position="539"/>
    </location>
</feature>
<feature type="transmembrane region" description="Helical" evidence="9">
    <location>
        <begin position="180"/>
        <end position="202"/>
    </location>
</feature>
<evidence type="ECO:0000256" key="4">
    <source>
        <dbReference type="ARBA" id="ARBA00022692"/>
    </source>
</evidence>
<dbReference type="InterPro" id="IPR011701">
    <property type="entry name" value="MFS"/>
</dbReference>
<evidence type="ECO:0000313" key="11">
    <source>
        <dbReference type="EMBL" id="KAK1927427.1"/>
    </source>
</evidence>
<reference evidence="11" key="1">
    <citation type="submission" date="2023-02" db="EMBL/GenBank/DDBJ databases">
        <title>Identification and recombinant expression of a fungal hydrolase from Papiliotrema laurentii that hydrolyzes apple cutin and clears colloidal polyester polyurethane.</title>
        <authorList>
            <consortium name="DOE Joint Genome Institute"/>
            <person name="Roman V.A."/>
            <person name="Bojanowski C."/>
            <person name="Crable B.R."/>
            <person name="Wagner D.N."/>
            <person name="Hung C.S."/>
            <person name="Nadeau L.J."/>
            <person name="Schratz L."/>
            <person name="Haridas S."/>
            <person name="Pangilinan J."/>
            <person name="Lipzen A."/>
            <person name="Na H."/>
            <person name="Yan M."/>
            <person name="Ng V."/>
            <person name="Grigoriev I.V."/>
            <person name="Spatafora J.W."/>
            <person name="Barlow D."/>
            <person name="Biffinger J."/>
            <person name="Kelley-Loughnane N."/>
            <person name="Varaljay V.A."/>
            <person name="Crookes-Goodson W.J."/>
        </authorList>
    </citation>
    <scope>NUCLEOTIDE SEQUENCE</scope>
    <source>
        <strain evidence="11">5307AH</strain>
    </source>
</reference>
<dbReference type="PANTHER" id="PTHR23502:SF186">
    <property type="entry name" value="MAJOR FACILITATOR SUPERFAMILY (MFS) PROFILE DOMAIN-CONTAINING PROTEIN"/>
    <property type="match status" value="1"/>
</dbReference>
<sequence>MTCREADSPRVYDSGLNGQCIPQAKMSKTDSLTGSSSNAPAKPAVPPFPPLKATATTASARLALEALEHFDQSPENPRNWSRGRKWRISMTVALTGFISTCGSSIGVPGIHAVRDEFGVDNEKVGVMITSFYVLGLGCGPFLFAPISELYGRQVAYLASLIPYVFFSLGTALSHNMQTMVILRFFCGVCGSSGPALGVATIADTCGHIRRGADGASCAPAGPVIGSMIGYWLLFGGWRWLFWTITILAALNLVLFITLTQETYAPAIEKVLRYRVRHPIALPTTFADRISPSRIIHNLSWMKAMVSLQDARQVFGRAFSRPPRMLFGNPVCFIFSAYYAYLYAIIYVFLVSVPLAFGSPPFDREGLFSYHWPQASLSLSYIGLAIGFATSATVAANVQDRIYKYLSKRAGNTGQPEFRLVLTQIGMIIMPIGLLIFGWTVQAHTHWIGPQIGLLLVALGLMLPFNSIQNFLIDAFTPYSAAAIASATGLRSIFACVLPEFSGDMFQTLGWGWGGTLLALVALVAVPAPAIMFKYGQRLREKFQFDG</sequence>
<protein>
    <submittedName>
        <fullName evidence="11">Major facilitator superfamily domain-containing protein</fullName>
    </submittedName>
</protein>
<comment type="similarity">
    <text evidence="7">Belongs to the major facilitator superfamily. DHA1 family. Polyamines/proton antiporter (TC 2.A.1.2.16) subfamily.</text>
</comment>
<dbReference type="SUPFAM" id="SSF103473">
    <property type="entry name" value="MFS general substrate transporter"/>
    <property type="match status" value="1"/>
</dbReference>
<feature type="region of interest" description="Disordered" evidence="8">
    <location>
        <begin position="27"/>
        <end position="50"/>
    </location>
</feature>
<keyword evidence="4 9" id="KW-0812">Transmembrane</keyword>
<dbReference type="PROSITE" id="PS50850">
    <property type="entry name" value="MFS"/>
    <property type="match status" value="1"/>
</dbReference>